<feature type="compositionally biased region" description="Low complexity" evidence="1">
    <location>
        <begin position="543"/>
        <end position="557"/>
    </location>
</feature>
<dbReference type="Proteomes" id="UP001154252">
    <property type="component" value="Unassembled WGS sequence"/>
</dbReference>
<accession>A0A9W4K9S7</accession>
<feature type="compositionally biased region" description="Basic and acidic residues" evidence="1">
    <location>
        <begin position="88"/>
        <end position="113"/>
    </location>
</feature>
<sequence length="1030" mass="114288">MSFLFGRRRSSDAASTAHDESETLKRSSHRHILDSRQDDHTSNGGFRGLFRTHSDSSSMPSPTATQEKAKSRSIGESTPPKSRRGSGTRRDDSKDPRGSPRRDSPAAGEHREPTPPGNIYDFLEYRLEMAGKSKDNSPDANPSTSEESRVTTKDIKAMLSGAPHFFLEKGKNRRWYPQVIFPWDEQNPVIQHMWDRKPLPHASFTLSTLHAHLPLPDDWAVKGGVPIQVLDWRRTDAISRATFDVGIFEVPNMLSNNGKEPGTVGFRHFLELPVADATRYTGPEKPRNPPYLEQVPTMPATVAFDLVEGWSKPYSQCQSGAVYDRHRLISEGPEAWKRIGVRDINLRSLVQRLEHLRKFRHEMLTEGSTKTILDIESPRELHDILHTQFLHPRPPPTDIIEGHPQSVKSQIKTLAIVLATPGAWINFSLPEWRFRAGQVLWEASLHGDGDCLEPSSGDEKVTGDILIKSGMERKWLLIQLLLSAELLVRLDAFVRVGMLHDPHGGHITVHELVQFEKLREGKLNWDLVVVRRFLNSLNITCPSPQSGPSPGGSHSKPLASKSHEKSHRFSLFESITRRSSPAVADLQSAWDCELSSSYVRQQLEGLYVFAENIGWPKLAALKASMELKLGDPNNPTLPALVVDDRWRRGEEISKEMLLAKEDMYTRDPCRRRVKLRSSGDSRSKTLGWISRSWLSGFVIPGEGISHLLMATLLENDADALDQLGSIGNLYGGFVYGGRSWWSKACVVGRVMSSSAGAKTCMGWISSDLIPRDVITREAFKCGWLEVPVEEVPQISSRPRIKHGARLAMESTPLGMGDITPEAFTLPTENPEPSGTTNVNIEGLTLSVDDYRPPNGNGITSAEASMSFSIGDADTARVSTTVSFPLKYNVRFISAHECCPPLGVASHKSSDREKSETQPPTRPVSKYTRLPGHPLHISYRYKYVSLDSLSSTPAPQSTLSQGPEAAQGPEIIVIDARGSRDRETFARAWCAAVGCHAIISRSGGTRVTCCVACSIRQARAIDAMVVVRVSE</sequence>
<feature type="compositionally biased region" description="Basic and acidic residues" evidence="1">
    <location>
        <begin position="17"/>
        <end position="41"/>
    </location>
</feature>
<reference evidence="2" key="1">
    <citation type="submission" date="2021-07" db="EMBL/GenBank/DDBJ databases">
        <authorList>
            <person name="Branca A.L. A."/>
        </authorList>
    </citation>
    <scope>NUCLEOTIDE SEQUENCE</scope>
</reference>
<dbReference type="OrthoDB" id="20872at2759"/>
<protein>
    <submittedName>
        <fullName evidence="2">Uncharacterized protein</fullName>
    </submittedName>
</protein>
<dbReference type="AlphaFoldDB" id="A0A9W4K9S7"/>
<feature type="compositionally biased region" description="Polar residues" evidence="1">
    <location>
        <begin position="55"/>
        <end position="66"/>
    </location>
</feature>
<name>A0A9W4K9S7_9EURO</name>
<gene>
    <name evidence="2" type="ORF">PEGY_LOCUS2178</name>
</gene>
<evidence type="ECO:0000256" key="1">
    <source>
        <dbReference type="SAM" id="MobiDB-lite"/>
    </source>
</evidence>
<comment type="caution">
    <text evidence="2">The sequence shown here is derived from an EMBL/GenBank/DDBJ whole genome shotgun (WGS) entry which is preliminary data.</text>
</comment>
<feature type="region of interest" description="Disordered" evidence="1">
    <location>
        <begin position="132"/>
        <end position="151"/>
    </location>
</feature>
<feature type="region of interest" description="Disordered" evidence="1">
    <location>
        <begin position="903"/>
        <end position="928"/>
    </location>
</feature>
<feature type="region of interest" description="Disordered" evidence="1">
    <location>
        <begin position="543"/>
        <end position="562"/>
    </location>
</feature>
<evidence type="ECO:0000313" key="3">
    <source>
        <dbReference type="Proteomes" id="UP001154252"/>
    </source>
</evidence>
<evidence type="ECO:0000313" key="2">
    <source>
        <dbReference type="EMBL" id="CAG8890345.1"/>
    </source>
</evidence>
<organism evidence="2 3">
    <name type="scientific">Penicillium egyptiacum</name>
    <dbReference type="NCBI Taxonomy" id="1303716"/>
    <lineage>
        <taxon>Eukaryota</taxon>
        <taxon>Fungi</taxon>
        <taxon>Dikarya</taxon>
        <taxon>Ascomycota</taxon>
        <taxon>Pezizomycotina</taxon>
        <taxon>Eurotiomycetes</taxon>
        <taxon>Eurotiomycetidae</taxon>
        <taxon>Eurotiales</taxon>
        <taxon>Aspergillaceae</taxon>
        <taxon>Penicillium</taxon>
    </lineage>
</organism>
<proteinExistence type="predicted"/>
<feature type="region of interest" description="Disordered" evidence="1">
    <location>
        <begin position="1"/>
        <end position="119"/>
    </location>
</feature>
<dbReference type="PANTHER" id="PTHR42345:SF2">
    <property type="entry name" value="HELICASE-LIKE PROTEIN"/>
    <property type="match status" value="1"/>
</dbReference>
<dbReference type="PANTHER" id="PTHR42345">
    <property type="entry name" value="TPR_REGION DOMAIN-CONTAINING PROTEIN"/>
    <property type="match status" value="1"/>
</dbReference>
<dbReference type="EMBL" id="CAJVRC010000843">
    <property type="protein sequence ID" value="CAG8890345.1"/>
    <property type="molecule type" value="Genomic_DNA"/>
</dbReference>
<keyword evidence="3" id="KW-1185">Reference proteome</keyword>